<reference evidence="8 9" key="1">
    <citation type="submission" date="2019-03" db="EMBL/GenBank/DDBJ databases">
        <title>Genomics of glacier-inhabiting Cryobacterium strains.</title>
        <authorList>
            <person name="Liu Q."/>
            <person name="Xin Y.-H."/>
        </authorList>
    </citation>
    <scope>NUCLEOTIDE SEQUENCE [LARGE SCALE GENOMIC DNA]</scope>
    <source>
        <strain evidence="8 9">Sr54</strain>
    </source>
</reference>
<organism evidence="8 9">
    <name type="scientific">Cryobacterium serini</name>
    <dbReference type="NCBI Taxonomy" id="1259201"/>
    <lineage>
        <taxon>Bacteria</taxon>
        <taxon>Bacillati</taxon>
        <taxon>Actinomycetota</taxon>
        <taxon>Actinomycetes</taxon>
        <taxon>Micrococcales</taxon>
        <taxon>Microbacteriaceae</taxon>
        <taxon>Cryobacterium</taxon>
    </lineage>
</organism>
<evidence type="ECO:0000256" key="5">
    <source>
        <dbReference type="RuleBase" id="RU003719"/>
    </source>
</evidence>
<feature type="domain" description="D-isomer specific 2-hydroxyacid dehydrogenase NAD-binding" evidence="7">
    <location>
        <begin position="152"/>
        <end position="324"/>
    </location>
</feature>
<evidence type="ECO:0000256" key="2">
    <source>
        <dbReference type="ARBA" id="ARBA00022857"/>
    </source>
</evidence>
<dbReference type="EMBL" id="SOHN01000011">
    <property type="protein sequence ID" value="TFD87937.1"/>
    <property type="molecule type" value="Genomic_DNA"/>
</dbReference>
<dbReference type="Gene3D" id="3.40.50.720">
    <property type="entry name" value="NAD(P)-binding Rossmann-like Domain"/>
    <property type="match status" value="2"/>
</dbReference>
<dbReference type="SUPFAM" id="SSF51735">
    <property type="entry name" value="NAD(P)-binding Rossmann-fold domains"/>
    <property type="match status" value="1"/>
</dbReference>
<dbReference type="InterPro" id="IPR036291">
    <property type="entry name" value="NAD(P)-bd_dom_sf"/>
</dbReference>
<keyword evidence="4" id="KW-0520">NAD</keyword>
<proteinExistence type="inferred from homology"/>
<keyword evidence="9" id="KW-1185">Reference proteome</keyword>
<evidence type="ECO:0000259" key="6">
    <source>
        <dbReference type="Pfam" id="PF00389"/>
    </source>
</evidence>
<dbReference type="FunFam" id="3.40.50.720:FF:000213">
    <property type="entry name" value="Putative 2-hydroxyacid dehydrogenase"/>
    <property type="match status" value="1"/>
</dbReference>
<dbReference type="PANTHER" id="PTHR10996">
    <property type="entry name" value="2-HYDROXYACID DEHYDROGENASE-RELATED"/>
    <property type="match status" value="1"/>
</dbReference>
<dbReference type="AlphaFoldDB" id="A0A4R9BNB6"/>
<evidence type="ECO:0000256" key="4">
    <source>
        <dbReference type="ARBA" id="ARBA00023027"/>
    </source>
</evidence>
<name>A0A4R9BNB6_9MICO</name>
<gene>
    <name evidence="8" type="ORF">E3T51_10075</name>
</gene>
<evidence type="ECO:0000256" key="1">
    <source>
        <dbReference type="ARBA" id="ARBA00005854"/>
    </source>
</evidence>
<dbReference type="GO" id="GO:0030267">
    <property type="term" value="F:glyoxylate reductase (NADPH) activity"/>
    <property type="evidence" value="ECO:0007669"/>
    <property type="project" value="TreeGrafter"/>
</dbReference>
<dbReference type="InterPro" id="IPR006139">
    <property type="entry name" value="D-isomer_2_OHA_DH_cat_dom"/>
</dbReference>
<dbReference type="Pfam" id="PF00389">
    <property type="entry name" value="2-Hacid_dh"/>
    <property type="match status" value="1"/>
</dbReference>
<dbReference type="PROSITE" id="PS00065">
    <property type="entry name" value="D_2_HYDROXYACID_DH_1"/>
    <property type="match status" value="1"/>
</dbReference>
<dbReference type="InterPro" id="IPR029752">
    <property type="entry name" value="D-isomer_DH_CS1"/>
</dbReference>
<dbReference type="SUPFAM" id="SSF52283">
    <property type="entry name" value="Formate/glycerate dehydrogenase catalytic domain-like"/>
    <property type="match status" value="1"/>
</dbReference>
<feature type="domain" description="D-isomer specific 2-hydroxyacid dehydrogenase catalytic" evidence="6">
    <location>
        <begin position="63"/>
        <end position="354"/>
    </location>
</feature>
<dbReference type="InterPro" id="IPR006140">
    <property type="entry name" value="D-isomer_DH_NAD-bd"/>
</dbReference>
<protein>
    <submittedName>
        <fullName evidence="8">2-hydroxyacid dehydrogenase</fullName>
    </submittedName>
</protein>
<dbReference type="InterPro" id="IPR050223">
    <property type="entry name" value="D-isomer_2-hydroxyacid_DH"/>
</dbReference>
<dbReference type="Pfam" id="PF02826">
    <property type="entry name" value="2-Hacid_dh_C"/>
    <property type="match status" value="1"/>
</dbReference>
<evidence type="ECO:0000256" key="3">
    <source>
        <dbReference type="ARBA" id="ARBA00023002"/>
    </source>
</evidence>
<accession>A0A4R9BNB6</accession>
<dbReference type="GO" id="GO:0016618">
    <property type="term" value="F:hydroxypyruvate reductase [NAD(P)H] activity"/>
    <property type="evidence" value="ECO:0007669"/>
    <property type="project" value="TreeGrafter"/>
</dbReference>
<keyword evidence="3 5" id="KW-0560">Oxidoreductase</keyword>
<comment type="similarity">
    <text evidence="1 5">Belongs to the D-isomer specific 2-hydroxyacid dehydrogenase family.</text>
</comment>
<evidence type="ECO:0000313" key="8">
    <source>
        <dbReference type="EMBL" id="TFD87937.1"/>
    </source>
</evidence>
<evidence type="ECO:0000313" key="9">
    <source>
        <dbReference type="Proteomes" id="UP000297626"/>
    </source>
</evidence>
<comment type="caution">
    <text evidence="8">The sequence shown here is derived from an EMBL/GenBank/DDBJ whole genome shotgun (WGS) entry which is preliminary data.</text>
</comment>
<evidence type="ECO:0000259" key="7">
    <source>
        <dbReference type="Pfam" id="PF02826"/>
    </source>
</evidence>
<dbReference type="PANTHER" id="PTHR10996:SF178">
    <property type="entry name" value="2-HYDROXYACID DEHYDROGENASE YGL185C-RELATED"/>
    <property type="match status" value="1"/>
</dbReference>
<keyword evidence="2" id="KW-0521">NADP</keyword>
<dbReference type="GO" id="GO:0051287">
    <property type="term" value="F:NAD binding"/>
    <property type="evidence" value="ECO:0007669"/>
    <property type="project" value="InterPro"/>
</dbReference>
<dbReference type="Proteomes" id="UP000297626">
    <property type="component" value="Unassembled WGS sequence"/>
</dbReference>
<dbReference type="CDD" id="cd12156">
    <property type="entry name" value="HPPR"/>
    <property type="match status" value="1"/>
</dbReference>
<sequence length="358" mass="37340">MRCRYRSIRITCWTVSVRQPNLQSVTINADFQAAGIPTPTEQGSPRGRVLQVGPLMPMVQTTIVAEHNAVRVPDGPARQAFLDEHGSEFTVAVTSGKIGVDSALMAGLPNLLAVVNFGVGYDTTDVAQARSRGIQVSNTPDVLNDCVADTALALLLDVFRRTSTADRFVRRGAWQDGNFPLASKLSGKRIGIVGLGRIGTAIAQRLAGFNCAISYHNRNPVAGVEYRYVGSLTELAATSDALIIAAAGGADSVGLISAEVLAALGPQGYLVNIARGSVVDEAALVAALLSGDLGGAGLDVFEDEPNVPVALLALDNVVLLPHLASGTLETRTAMAELTLTNLNQFVSTGTLLTPIAGA</sequence>
<dbReference type="GO" id="GO:0005829">
    <property type="term" value="C:cytosol"/>
    <property type="evidence" value="ECO:0007669"/>
    <property type="project" value="TreeGrafter"/>
</dbReference>